<dbReference type="OrthoDB" id="8193668at2759"/>
<accession>A0A7R8XEN2</accession>
<feature type="non-terminal residue" evidence="1">
    <location>
        <position position="91"/>
    </location>
</feature>
<evidence type="ECO:0000313" key="2">
    <source>
        <dbReference type="Proteomes" id="UP000677054"/>
    </source>
</evidence>
<evidence type="ECO:0000313" key="1">
    <source>
        <dbReference type="EMBL" id="CAD7244874.1"/>
    </source>
</evidence>
<keyword evidence="2" id="KW-1185">Reference proteome</keyword>
<gene>
    <name evidence="1" type="ORF">DSTB1V02_LOCUS4760</name>
</gene>
<dbReference type="Proteomes" id="UP000677054">
    <property type="component" value="Unassembled WGS sequence"/>
</dbReference>
<organism evidence="1">
    <name type="scientific">Darwinula stevensoni</name>
    <dbReference type="NCBI Taxonomy" id="69355"/>
    <lineage>
        <taxon>Eukaryota</taxon>
        <taxon>Metazoa</taxon>
        <taxon>Ecdysozoa</taxon>
        <taxon>Arthropoda</taxon>
        <taxon>Crustacea</taxon>
        <taxon>Oligostraca</taxon>
        <taxon>Ostracoda</taxon>
        <taxon>Podocopa</taxon>
        <taxon>Podocopida</taxon>
        <taxon>Darwinulocopina</taxon>
        <taxon>Darwinuloidea</taxon>
        <taxon>Darwinulidae</taxon>
        <taxon>Darwinula</taxon>
    </lineage>
</organism>
<reference evidence="1" key="1">
    <citation type="submission" date="2020-11" db="EMBL/GenBank/DDBJ databases">
        <authorList>
            <person name="Tran Van P."/>
        </authorList>
    </citation>
    <scope>NUCLEOTIDE SEQUENCE</scope>
</reference>
<sequence>RVRRSCRGCCRNCIGRCLCKLGIEKERGNNNLFHYNIKDRWSKIFSRKLALDVLAVKMEPEVHIKTEDGLEDGLDIYIKQEPAEDERFPSL</sequence>
<name>A0A7R8XEN2_9CRUS</name>
<dbReference type="AlphaFoldDB" id="A0A7R8XEN2"/>
<dbReference type="EMBL" id="CAJPEV010000730">
    <property type="protein sequence ID" value="CAG0887985.1"/>
    <property type="molecule type" value="Genomic_DNA"/>
</dbReference>
<protein>
    <submittedName>
        <fullName evidence="1">Uncharacterized protein</fullName>
    </submittedName>
</protein>
<proteinExistence type="predicted"/>
<dbReference type="EMBL" id="LR900247">
    <property type="protein sequence ID" value="CAD7244874.1"/>
    <property type="molecule type" value="Genomic_DNA"/>
</dbReference>